<dbReference type="Pfam" id="PF07061">
    <property type="entry name" value="Swi5"/>
    <property type="match status" value="1"/>
</dbReference>
<reference evidence="4 5" key="1">
    <citation type="submission" date="2024-03" db="EMBL/GenBank/DDBJ databases">
        <title>A high-quality draft genome sequence of Diaporthe vaccinii, a causative agent of upright dieback and viscid rot disease in cranberry plants.</title>
        <authorList>
            <person name="Sarrasin M."/>
            <person name="Lang B.F."/>
            <person name="Burger G."/>
        </authorList>
    </citation>
    <scope>NUCLEOTIDE SEQUENCE [LARGE SCALE GENOMIC DNA]</scope>
    <source>
        <strain evidence="4 5">IS7</strain>
    </source>
</reference>
<dbReference type="Gene3D" id="1.20.5.170">
    <property type="match status" value="1"/>
</dbReference>
<proteinExistence type="inferred from homology"/>
<evidence type="ECO:0000256" key="3">
    <source>
        <dbReference type="ARBA" id="ARBA00023204"/>
    </source>
</evidence>
<dbReference type="Proteomes" id="UP001600888">
    <property type="component" value="Unassembled WGS sequence"/>
</dbReference>
<dbReference type="InterPro" id="IPR010760">
    <property type="entry name" value="DNA-repair_Swi5"/>
</dbReference>
<dbReference type="PANTHER" id="PTHR28529:SF2">
    <property type="entry name" value="DNA REPAIR PROTEIN SWI5 HOMOLOG"/>
    <property type="match status" value="1"/>
</dbReference>
<evidence type="ECO:0000256" key="2">
    <source>
        <dbReference type="ARBA" id="ARBA00022763"/>
    </source>
</evidence>
<protein>
    <submittedName>
        <fullName evidence="4">Uncharacterized protein</fullName>
    </submittedName>
</protein>
<keyword evidence="3" id="KW-0234">DNA repair</keyword>
<evidence type="ECO:0000313" key="5">
    <source>
        <dbReference type="Proteomes" id="UP001600888"/>
    </source>
</evidence>
<organism evidence="4 5">
    <name type="scientific">Diaporthe vaccinii</name>
    <dbReference type="NCBI Taxonomy" id="105482"/>
    <lineage>
        <taxon>Eukaryota</taxon>
        <taxon>Fungi</taxon>
        <taxon>Dikarya</taxon>
        <taxon>Ascomycota</taxon>
        <taxon>Pezizomycotina</taxon>
        <taxon>Sordariomycetes</taxon>
        <taxon>Sordariomycetidae</taxon>
        <taxon>Diaporthales</taxon>
        <taxon>Diaporthaceae</taxon>
        <taxon>Diaporthe</taxon>
        <taxon>Diaporthe eres species complex</taxon>
    </lineage>
</organism>
<keyword evidence="5" id="KW-1185">Reference proteome</keyword>
<evidence type="ECO:0000256" key="1">
    <source>
        <dbReference type="ARBA" id="ARBA00008060"/>
    </source>
</evidence>
<gene>
    <name evidence="4" type="ORF">FJTKL_13179</name>
</gene>
<keyword evidence="2" id="KW-0227">DNA damage</keyword>
<comment type="caution">
    <text evidence="4">The sequence shown here is derived from an EMBL/GenBank/DDBJ whole genome shotgun (WGS) entry which is preliminary data.</text>
</comment>
<dbReference type="PANTHER" id="PTHR28529">
    <property type="entry name" value="DNA REPAIR PROTEIN SWI5 HOMOLOG"/>
    <property type="match status" value="1"/>
</dbReference>
<name>A0ABR4EBQ9_9PEZI</name>
<accession>A0ABR4EBQ9</accession>
<evidence type="ECO:0000313" key="4">
    <source>
        <dbReference type="EMBL" id="KAL2279823.1"/>
    </source>
</evidence>
<sequence length="224" mass="24167">MGPPHTAVGHQVDAVAQDTALLSAADCHFIREFQGSLSAEVANGRDCGGLLTAILRHLGHFKERIQVDSARSAVDQQEHFSVALPLLPDVWGPVIAEAHASHEEHKVSITGPGPDDHFQVLVGSPDDASRTIAFVAGVDAACRIMKDMYNHCVLVIKKRQELEEGQSCLGQPAESTVSEHIKLLRQYNKVKDVGQQLIGLNADNRGVPVGSLYSDEHYGVGPKD</sequence>
<dbReference type="EMBL" id="JBAWTH010000072">
    <property type="protein sequence ID" value="KAL2279823.1"/>
    <property type="molecule type" value="Genomic_DNA"/>
</dbReference>
<comment type="similarity">
    <text evidence="1">Belongs to the SWI5/SAE3 family.</text>
</comment>